<feature type="transmembrane region" description="Helical" evidence="2">
    <location>
        <begin position="210"/>
        <end position="228"/>
    </location>
</feature>
<evidence type="ECO:0000313" key="4">
    <source>
        <dbReference type="Proteomes" id="UP000749293"/>
    </source>
</evidence>
<gene>
    <name evidence="3" type="ORF">GMORB2_2031</name>
</gene>
<dbReference type="Proteomes" id="UP000749293">
    <property type="component" value="Unassembled WGS sequence"/>
</dbReference>
<protein>
    <submittedName>
        <fullName evidence="3">Uncharacterized protein</fullName>
    </submittedName>
</protein>
<dbReference type="RefSeq" id="XP_035320275.1">
    <property type="nucleotide sequence ID" value="XM_035464011.1"/>
</dbReference>
<name>A0A9P5CZI8_9HYPO</name>
<dbReference type="OrthoDB" id="5308502at2759"/>
<dbReference type="Pfam" id="PF10361">
    <property type="entry name" value="DUF2434"/>
    <property type="match status" value="1"/>
</dbReference>
<feature type="compositionally biased region" description="Basic and acidic residues" evidence="1">
    <location>
        <begin position="508"/>
        <end position="524"/>
    </location>
</feature>
<feature type="compositionally biased region" description="Polar residues" evidence="1">
    <location>
        <begin position="476"/>
        <end position="487"/>
    </location>
</feature>
<keyword evidence="4" id="KW-1185">Reference proteome</keyword>
<comment type="caution">
    <text evidence="3">The sequence shown here is derived from an EMBL/GenBank/DDBJ whole genome shotgun (WGS) entry which is preliminary data.</text>
</comment>
<feature type="transmembrane region" description="Helical" evidence="2">
    <location>
        <begin position="300"/>
        <end position="327"/>
    </location>
</feature>
<feature type="transmembrane region" description="Helical" evidence="2">
    <location>
        <begin position="158"/>
        <end position="180"/>
    </location>
</feature>
<evidence type="ECO:0000256" key="1">
    <source>
        <dbReference type="SAM" id="MobiDB-lite"/>
    </source>
</evidence>
<dbReference type="GeneID" id="55968261"/>
<organism evidence="3 4">
    <name type="scientific">Geosmithia morbida</name>
    <dbReference type="NCBI Taxonomy" id="1094350"/>
    <lineage>
        <taxon>Eukaryota</taxon>
        <taxon>Fungi</taxon>
        <taxon>Dikarya</taxon>
        <taxon>Ascomycota</taxon>
        <taxon>Pezizomycotina</taxon>
        <taxon>Sordariomycetes</taxon>
        <taxon>Hypocreomycetidae</taxon>
        <taxon>Hypocreales</taxon>
        <taxon>Bionectriaceae</taxon>
        <taxon>Geosmithia</taxon>
    </lineage>
</organism>
<evidence type="ECO:0000256" key="2">
    <source>
        <dbReference type="SAM" id="Phobius"/>
    </source>
</evidence>
<keyword evidence="2" id="KW-0472">Membrane</keyword>
<reference evidence="3" key="1">
    <citation type="submission" date="2020-03" db="EMBL/GenBank/DDBJ databases">
        <title>Site-based positive gene gene selection in Geosmithia morbida across the United States reveals a broad range of putative effectors and factors for local host and environmental adapation.</title>
        <authorList>
            <person name="Onufrak A."/>
            <person name="Murdoch R.W."/>
            <person name="Gazis R."/>
            <person name="Huff M."/>
            <person name="Staton M."/>
            <person name="Klingeman W."/>
            <person name="Hadziabdic D."/>
        </authorList>
    </citation>
    <scope>NUCLEOTIDE SEQUENCE</scope>
    <source>
        <strain evidence="3">1262</strain>
    </source>
</reference>
<accession>A0A9P5CZI8</accession>
<feature type="compositionally biased region" description="Polar residues" evidence="1">
    <location>
        <begin position="555"/>
        <end position="579"/>
    </location>
</feature>
<keyword evidence="2" id="KW-0812">Transmembrane</keyword>
<proteinExistence type="predicted"/>
<dbReference type="EMBL" id="JAANYQ010000012">
    <property type="protein sequence ID" value="KAF4121623.1"/>
    <property type="molecule type" value="Genomic_DNA"/>
</dbReference>
<dbReference type="AlphaFoldDB" id="A0A9P5CZI8"/>
<keyword evidence="2" id="KW-1133">Transmembrane helix</keyword>
<feature type="transmembrane region" description="Helical" evidence="2">
    <location>
        <begin position="339"/>
        <end position="360"/>
    </location>
</feature>
<feature type="region of interest" description="Disordered" evidence="1">
    <location>
        <begin position="453"/>
        <end position="489"/>
    </location>
</feature>
<feature type="region of interest" description="Disordered" evidence="1">
    <location>
        <begin position="505"/>
        <end position="579"/>
    </location>
</feature>
<sequence length="579" mass="66214">MDARDVISFPAGDNDTDTIFGSTHFNLTTLVHFNYTVYSNGTLSNNSKCYLTYEPYVPALLFPNGTFVNGTGCYNGINPIGDRGRTGIGMAAAFGVCLVLLLTCLAKHGPQHLPREKRFAPLGRRWQWYWGLFVCSCALVSLFLNIDVDRYKVQQLPIIVTTFFYYLMCMGSMALVWEAVRHWGSWMERQYIDPNPFVLRDDDRRSKIEFWLPLWCYLLIWMNFFMIIPRSWKFAQMQRSPEQEAAIAEPGATGIRFKIAAFFLFGAWLTTVFSMSHSINHYKPRKSGLFNRLIGLFRDIPLRFALLLPLSLGMIAYQALIAFQYRFSVMRADGPIPIIYGWGYGTQLAILVVQILYGWSSPNEDKELMRQRRVRGEMLDRELGIIHRPAWWRRVKGEHLVGTVRDKLARNVNEVGQGRSLGRRAESDMERDIRQNMERNAAYIELDSYDETSRYQGNSKGHNPRVDRAGVRGMGTRTSSISASNLDPESERVVNIASSLLFPDPEEVERREREAEEERRRRLEYITSDGPPPAYEDDSRGRSASSRSGDRATGERSNSTGTTNSINAPATQIRSMLDI</sequence>
<feature type="transmembrane region" description="Helical" evidence="2">
    <location>
        <begin position="127"/>
        <end position="146"/>
    </location>
</feature>
<feature type="transmembrane region" description="Helical" evidence="2">
    <location>
        <begin position="259"/>
        <end position="279"/>
    </location>
</feature>
<evidence type="ECO:0000313" key="3">
    <source>
        <dbReference type="EMBL" id="KAF4121623.1"/>
    </source>
</evidence>
<dbReference type="InterPro" id="IPR018830">
    <property type="entry name" value="DUF2434"/>
</dbReference>
<feature type="transmembrane region" description="Helical" evidence="2">
    <location>
        <begin position="88"/>
        <end position="106"/>
    </location>
</feature>